<evidence type="ECO:0000256" key="2">
    <source>
        <dbReference type="ARBA" id="ARBA00022729"/>
    </source>
</evidence>
<dbReference type="Proteomes" id="UP000023067">
    <property type="component" value="Unassembled WGS sequence"/>
</dbReference>
<dbReference type="Gene3D" id="2.60.40.1180">
    <property type="entry name" value="Golgi alpha-mannosidase II"/>
    <property type="match status" value="1"/>
</dbReference>
<organism evidence="6 7">
    <name type="scientific">Brachybacterium phenoliresistens</name>
    <dbReference type="NCBI Taxonomy" id="396014"/>
    <lineage>
        <taxon>Bacteria</taxon>
        <taxon>Bacillati</taxon>
        <taxon>Actinomycetota</taxon>
        <taxon>Actinomycetes</taxon>
        <taxon>Micrococcales</taxon>
        <taxon>Dermabacteraceae</taxon>
        <taxon>Brachybacterium</taxon>
    </lineage>
</organism>
<dbReference type="GO" id="GO:0045493">
    <property type="term" value="P:xylan catabolic process"/>
    <property type="evidence" value="ECO:0007669"/>
    <property type="project" value="UniProtKB-KW"/>
</dbReference>
<dbReference type="OrthoDB" id="9806701at2"/>
<feature type="region of interest" description="Disordered" evidence="4">
    <location>
        <begin position="1"/>
        <end position="27"/>
    </location>
</feature>
<evidence type="ECO:0000256" key="3">
    <source>
        <dbReference type="ARBA" id="ARBA00022801"/>
    </source>
</evidence>
<dbReference type="Pfam" id="PF03422">
    <property type="entry name" value="CBM_6"/>
    <property type="match status" value="1"/>
</dbReference>
<dbReference type="eggNOG" id="COG5520">
    <property type="taxonomic scope" value="Bacteria"/>
</dbReference>
<dbReference type="PROSITE" id="PS51175">
    <property type="entry name" value="CBM6"/>
    <property type="match status" value="1"/>
</dbReference>
<keyword evidence="6" id="KW-0326">Glycosidase</keyword>
<dbReference type="SUPFAM" id="SSF51445">
    <property type="entry name" value="(Trans)glycosidases"/>
    <property type="match status" value="1"/>
</dbReference>
<dbReference type="HOGENOM" id="CLU_022864_2_0_11"/>
<dbReference type="Pfam" id="PF17189">
    <property type="entry name" value="Glyco_hydro_30C"/>
    <property type="match status" value="1"/>
</dbReference>
<keyword evidence="6" id="KW-0858">Xylan degradation</keyword>
<dbReference type="InterPro" id="IPR001139">
    <property type="entry name" value="Glyco_hydro_30"/>
</dbReference>
<dbReference type="PATRIC" id="fig|396014.3.peg.3099"/>
<keyword evidence="6" id="KW-0624">Polysaccharide degradation</keyword>
<keyword evidence="2" id="KW-0732">Signal</keyword>
<dbReference type="GO" id="GO:0004348">
    <property type="term" value="F:glucosylceramidase activity"/>
    <property type="evidence" value="ECO:0007669"/>
    <property type="project" value="InterPro"/>
</dbReference>
<dbReference type="SUPFAM" id="SSF51011">
    <property type="entry name" value="Glycosyl hydrolase domain"/>
    <property type="match status" value="1"/>
</dbReference>
<dbReference type="PANTHER" id="PTHR11069">
    <property type="entry name" value="GLUCOSYLCERAMIDASE"/>
    <property type="match status" value="1"/>
</dbReference>
<dbReference type="InterPro" id="IPR008979">
    <property type="entry name" value="Galactose-bd-like_sf"/>
</dbReference>
<dbReference type="PROSITE" id="PS51318">
    <property type="entry name" value="TAT"/>
    <property type="match status" value="1"/>
</dbReference>
<evidence type="ECO:0000256" key="4">
    <source>
        <dbReference type="SAM" id="MobiDB-lite"/>
    </source>
</evidence>
<dbReference type="PANTHER" id="PTHR11069:SF38">
    <property type="entry name" value="GLUCURONOXYLANASE XYNC"/>
    <property type="match status" value="1"/>
</dbReference>
<proteinExistence type="inferred from homology"/>
<keyword evidence="7" id="KW-1185">Reference proteome</keyword>
<dbReference type="Gene3D" id="2.60.120.260">
    <property type="entry name" value="Galactose-binding domain-like"/>
    <property type="match status" value="1"/>
</dbReference>
<dbReference type="InterPro" id="IPR017853">
    <property type="entry name" value="GH"/>
</dbReference>
<dbReference type="RefSeq" id="WP_051487057.1">
    <property type="nucleotide sequence ID" value="NZ_KK070002.1"/>
</dbReference>
<accession>Z9JPL6</accession>
<evidence type="ECO:0000259" key="5">
    <source>
        <dbReference type="PROSITE" id="PS51175"/>
    </source>
</evidence>
<reference evidence="6 7" key="1">
    <citation type="submission" date="2014-02" db="EMBL/GenBank/DDBJ databases">
        <title>Genome sequence of Brachybacterium phenoliresistens strain W13A50.</title>
        <authorList>
            <person name="Wang X."/>
        </authorList>
    </citation>
    <scope>NUCLEOTIDE SEQUENCE [LARGE SCALE GENOMIC DNA]</scope>
    <source>
        <strain evidence="6 7">W13A50</strain>
    </source>
</reference>
<protein>
    <submittedName>
        <fullName evidence="6">Glucuronoxylanase</fullName>
    </submittedName>
</protein>
<gene>
    <name evidence="6" type="ORF">BF93_05350</name>
</gene>
<evidence type="ECO:0000313" key="7">
    <source>
        <dbReference type="Proteomes" id="UP000023067"/>
    </source>
</evidence>
<sequence>MSSHDPLPASPRSASHPPAPASGADGAGTVSRRVALAGLGIAPVVGAAAGLPVAHAESTPQKGAAAGQAVIRTSQPRQTIRGVGGINFPEWIPDLTPDQRETAFGTEEGQLGFAVLRIPVSDRRETWGLQLETALRAQEHGAIVFASPWYPPKEMRETFRREEPGGAGSPFPAEEAQRLEGVRVATGVSGYRGEGYVVPTTDSGAVISWDAVTAYRTAPYRLSIRYALPSQPAHLQVRINGDVIATELELPATASAKDWQEVEVDVPFEAGGNAVELVTVDGRPAVDGIRVRRIEVQEDAMRLRHDAYPAYAQHLQDFVTFMRENGVDLHAISIQNEPDYAHEWTWWTPAEMIDFLENHAGGIDCRIIAPESFQYLKDTSDPIIRSEAAWANVDILGAHLYGTQPDAFEYPLFHENKGDRELWMTEVYVPNSEPDSNERWPESLVVGESIHDSFVVAEFQAYVWWYIRRNYGPISEDGSISHRGHVMSHFSRFLRAGSQRLVLDGDGAEGVRESAYRAADGSVVIVAINSSETPLSRAYELAGMRPASVEAWRTSAEERSAVVEAPVIDSAGALRGELPAQSITTYVVR</sequence>
<feature type="domain" description="CBM6" evidence="5">
    <location>
        <begin position="169"/>
        <end position="292"/>
    </location>
</feature>
<comment type="caution">
    <text evidence="6">The sequence shown here is derived from an EMBL/GenBank/DDBJ whole genome shotgun (WGS) entry which is preliminary data.</text>
</comment>
<dbReference type="InterPro" id="IPR006311">
    <property type="entry name" value="TAT_signal"/>
</dbReference>
<dbReference type="EMBL" id="JDYK01000019">
    <property type="protein sequence ID" value="EWS80114.1"/>
    <property type="molecule type" value="Genomic_DNA"/>
</dbReference>
<comment type="similarity">
    <text evidence="1">Belongs to the glycosyl hydrolase 30 family.</text>
</comment>
<dbReference type="STRING" id="396014.BF93_05350"/>
<dbReference type="GO" id="GO:0016020">
    <property type="term" value="C:membrane"/>
    <property type="evidence" value="ECO:0007669"/>
    <property type="project" value="GOC"/>
</dbReference>
<evidence type="ECO:0000256" key="1">
    <source>
        <dbReference type="ARBA" id="ARBA00005382"/>
    </source>
</evidence>
<keyword evidence="6" id="KW-0119">Carbohydrate metabolism</keyword>
<dbReference type="InterPro" id="IPR033452">
    <property type="entry name" value="GH30_C"/>
</dbReference>
<name>Z9JPL6_9MICO</name>
<dbReference type="InterPro" id="IPR013780">
    <property type="entry name" value="Glyco_hydro_b"/>
</dbReference>
<evidence type="ECO:0000313" key="6">
    <source>
        <dbReference type="EMBL" id="EWS80114.1"/>
    </source>
</evidence>
<dbReference type="Gene3D" id="3.20.20.80">
    <property type="entry name" value="Glycosidases"/>
    <property type="match status" value="2"/>
</dbReference>
<dbReference type="GO" id="GO:0030246">
    <property type="term" value="F:carbohydrate binding"/>
    <property type="evidence" value="ECO:0007669"/>
    <property type="project" value="InterPro"/>
</dbReference>
<dbReference type="AlphaFoldDB" id="Z9JPL6"/>
<dbReference type="InterPro" id="IPR005084">
    <property type="entry name" value="CBM6"/>
</dbReference>
<dbReference type="SUPFAM" id="SSF49785">
    <property type="entry name" value="Galactose-binding domain-like"/>
    <property type="match status" value="1"/>
</dbReference>
<keyword evidence="3 6" id="KW-0378">Hydrolase</keyword>
<dbReference type="GO" id="GO:0006665">
    <property type="term" value="P:sphingolipid metabolic process"/>
    <property type="evidence" value="ECO:0007669"/>
    <property type="project" value="InterPro"/>
</dbReference>